<dbReference type="AlphaFoldDB" id="A0A182IRZ6"/>
<protein>
    <submittedName>
        <fullName evidence="3">Uncharacterized protein</fullName>
    </submittedName>
</protein>
<accession>A0A182IRZ6</accession>
<evidence type="ECO:0000256" key="2">
    <source>
        <dbReference type="SAM" id="Phobius"/>
    </source>
</evidence>
<feature type="transmembrane region" description="Helical" evidence="2">
    <location>
        <begin position="246"/>
        <end position="267"/>
    </location>
</feature>
<keyword evidence="2" id="KW-1133">Transmembrane helix</keyword>
<evidence type="ECO:0000313" key="3">
    <source>
        <dbReference type="EnsemblMetazoa" id="AATE004362-PA.1"/>
    </source>
</evidence>
<sequence length="685" mass="71483">MVAAVRALQALQLFRGRVYGLLQIDRQRTGPAPSVRFFAGRRTRLLHADAGLATSLTGILATGDTGRNLALSTFRRSIAATGTVILDRSPRSPPSPFDSSALPPVVIVYWGSTVSLLAPPYTLRTSPDGLAGCGSISRGLRGSRSIGCIRSGMSSDRPPPLAIAMWLDDLVLRRRLLRESFSIFLKSPSTLVTPHRLNVPGISSTLTARLISFDSVTSGTRGTADSSRRFRITVSMRDLRDAPVPLGASSGGGVVFVTFLLFFFSFLSDDGFDPTASGGVFTLEAGSAAGDSLMVTALPVTSFATEPSLSVFAGPASTLVVTLLLDSVELALETFFTIRMTFFTFFGGPMVMVDVASDASADVDNVVGRGSAVLEVVSSDGCSTFFTFFTTTVDATVASPPPLEDGSSVPVPPPAATFLTTFTFFTLTIFFVVGFGSAPPVVASGLSLSRSFTVSFASFSRRSRPLALPSRSVTKGEVRSVDPLTVPLPSTADESSLPGRSSFGGSKKSGRRKRDRRFCVGASSVAGPNRCGRGGVVVVVVLVDPTSARVDSVCGEVCLRASYADDIPESLTVGMLDDPYGAYFSYSGGVLWPGSSTTAADRFEKIGPRSVRPLVTAAHDARRCTLAAVNTGSSSCAGAGVLTLTTVAGAGTVRSQGCQILVEGGCGGVVGGGRGKKGSRHQDDQ</sequence>
<keyword evidence="2" id="KW-0472">Membrane</keyword>
<dbReference type="VEuPathDB" id="VectorBase:AATE004362"/>
<feature type="region of interest" description="Disordered" evidence="1">
    <location>
        <begin position="484"/>
        <end position="515"/>
    </location>
</feature>
<evidence type="ECO:0000256" key="1">
    <source>
        <dbReference type="SAM" id="MobiDB-lite"/>
    </source>
</evidence>
<dbReference type="EnsemblMetazoa" id="AATE004362-RA">
    <property type="protein sequence ID" value="AATE004362-PA.1"/>
    <property type="gene ID" value="AATE004362"/>
</dbReference>
<proteinExistence type="predicted"/>
<feature type="transmembrane region" description="Helical" evidence="2">
    <location>
        <begin position="415"/>
        <end position="435"/>
    </location>
</feature>
<organism evidence="3">
    <name type="scientific">Anopheles atroparvus</name>
    <name type="common">European mosquito</name>
    <dbReference type="NCBI Taxonomy" id="41427"/>
    <lineage>
        <taxon>Eukaryota</taxon>
        <taxon>Metazoa</taxon>
        <taxon>Ecdysozoa</taxon>
        <taxon>Arthropoda</taxon>
        <taxon>Hexapoda</taxon>
        <taxon>Insecta</taxon>
        <taxon>Pterygota</taxon>
        <taxon>Neoptera</taxon>
        <taxon>Endopterygota</taxon>
        <taxon>Diptera</taxon>
        <taxon>Nematocera</taxon>
        <taxon>Culicoidea</taxon>
        <taxon>Culicidae</taxon>
        <taxon>Anophelinae</taxon>
        <taxon>Anopheles</taxon>
    </lineage>
</organism>
<reference evidence="3" key="1">
    <citation type="submission" date="2022-08" db="UniProtKB">
        <authorList>
            <consortium name="EnsemblMetazoa"/>
        </authorList>
    </citation>
    <scope>IDENTIFICATION</scope>
    <source>
        <strain evidence="3">EBRO</strain>
    </source>
</reference>
<name>A0A182IRZ6_ANOAO</name>
<feature type="transmembrane region" description="Helical" evidence="2">
    <location>
        <begin position="309"/>
        <end position="332"/>
    </location>
</feature>
<keyword evidence="2" id="KW-0812">Transmembrane</keyword>